<dbReference type="OrthoDB" id="135768at2"/>
<sequence>MGSIGIEWVNQYNGNASNLENNDNNARGFYNTLQGVKQFEYGDNLAWDEDFEKAGKGSPSAGTDTTYADNADIVFFSGHGWRDFLLFGRNDRDNGRARNTEMELGDQDLEWIVFDGCQALEFDGVFGRWGWGVFKGLHYILGFATICYDKADRGKKFAQRLNNKWRMREAWIKACKETEVADTKFAYLRANEGGISTYNDHWHGKGDVSLDPDNPDNLWYLNGNC</sequence>
<dbReference type="EMBL" id="CP019288">
    <property type="protein sequence ID" value="QHI37279.1"/>
    <property type="molecule type" value="Genomic_DNA"/>
</dbReference>
<dbReference type="Pfam" id="PF19872">
    <property type="entry name" value="DUF6345"/>
    <property type="match status" value="1"/>
</dbReference>
<reference evidence="1 2" key="1">
    <citation type="journal article" date="2013" name="Int. J. Syst. Evol. Microbiol.">
        <title>Kordia antarctica sp. nov., isolated from Antarctic seawater.</title>
        <authorList>
            <person name="Baek K."/>
            <person name="Choi A."/>
            <person name="Kang I."/>
            <person name="Lee K."/>
            <person name="Cho J.C."/>
        </authorList>
    </citation>
    <scope>NUCLEOTIDE SEQUENCE [LARGE SCALE GENOMIC DNA]</scope>
    <source>
        <strain evidence="1 2">IMCC3317</strain>
    </source>
</reference>
<keyword evidence="2" id="KW-1185">Reference proteome</keyword>
<evidence type="ECO:0000313" key="1">
    <source>
        <dbReference type="EMBL" id="QHI37279.1"/>
    </source>
</evidence>
<dbReference type="KEGG" id="kan:IMCC3317_26580"/>
<organism evidence="1 2">
    <name type="scientific">Kordia antarctica</name>
    <dbReference type="NCBI Taxonomy" id="1218801"/>
    <lineage>
        <taxon>Bacteria</taxon>
        <taxon>Pseudomonadati</taxon>
        <taxon>Bacteroidota</taxon>
        <taxon>Flavobacteriia</taxon>
        <taxon>Flavobacteriales</taxon>
        <taxon>Flavobacteriaceae</taxon>
        <taxon>Kordia</taxon>
    </lineage>
</organism>
<name>A0A7L4ZLG6_9FLAO</name>
<gene>
    <name evidence="1" type="ORF">IMCC3317_26580</name>
</gene>
<proteinExistence type="predicted"/>
<accession>A0A7L4ZLG6</accession>
<dbReference type="AlphaFoldDB" id="A0A7L4ZLG6"/>
<dbReference type="Proteomes" id="UP000464657">
    <property type="component" value="Chromosome"/>
</dbReference>
<evidence type="ECO:0000313" key="2">
    <source>
        <dbReference type="Proteomes" id="UP000464657"/>
    </source>
</evidence>
<dbReference type="RefSeq" id="WP_160129920.1">
    <property type="nucleotide sequence ID" value="NZ_CP019288.1"/>
</dbReference>
<protein>
    <submittedName>
        <fullName evidence="1">Uncharacterized protein</fullName>
    </submittedName>
</protein>
<dbReference type="InterPro" id="IPR045926">
    <property type="entry name" value="DUF6345"/>
</dbReference>